<gene>
    <name evidence="3" type="ORF">GCM10010528_15470</name>
</gene>
<organism evidence="3 4">
    <name type="scientific">Gordonia defluvii</name>
    <dbReference type="NCBI Taxonomy" id="283718"/>
    <lineage>
        <taxon>Bacteria</taxon>
        <taxon>Bacillati</taxon>
        <taxon>Actinomycetota</taxon>
        <taxon>Actinomycetes</taxon>
        <taxon>Mycobacteriales</taxon>
        <taxon>Gordoniaceae</taxon>
        <taxon>Gordonia</taxon>
    </lineage>
</organism>
<sequence>MGPLTDSPVRLRDSTVRLPDSPVQLARLIDAATVKLAEAPLGLVADGEVGEIAEVLETARRRTDGVCASVLMEVSDRELFRASGHTTLKRYYAQELRLGAAEAKRRLAVAEAITPAMAMTGQKLPPKREPLAAAVASGVVSADHVYEVELIMAKVPRAASVEDVDTAVAILTEAAREMAPAELRPIGQRLLAHLDPDGELSDDTDRRRQRGITIGRQDNRLLSTLTGVLTPALRAKIEVVWNAWAAPGVNNPDDEQPIAFPPERTGDTGGEEQREALAEAITRDTRSAAQRNHDALDAMCDWILGHQGLGRPNRIPAQLVITIDEHDLARRAGVAVTSTGTMVPVAELIELAADTVPWLEVFRHATSQVLDFARGRRLATMAQRLAMFGQDLGCTRPGCTEPFCRTQAHHAVQDFAAGGQTNLADLGSACGRDNRNVGSKPGQWETAIIATGPDAGRTGWRLTGSAGPYRTNPVHDPRTLLDRHPGDPDPPGQLASPDEPTDLRRIRRDLNSVPESRPSPVERALERLLLAA</sequence>
<dbReference type="EMBL" id="BAAAVS010000022">
    <property type="protein sequence ID" value="GAA3035609.1"/>
    <property type="molecule type" value="Genomic_DNA"/>
</dbReference>
<feature type="compositionally biased region" description="Basic and acidic residues" evidence="1">
    <location>
        <begin position="473"/>
        <end position="487"/>
    </location>
</feature>
<proteinExistence type="predicted"/>
<feature type="domain" description="DUF222" evidence="2">
    <location>
        <begin position="53"/>
        <end position="387"/>
    </location>
</feature>
<dbReference type="InterPro" id="IPR003615">
    <property type="entry name" value="HNH_nuc"/>
</dbReference>
<keyword evidence="3" id="KW-0255">Endonuclease</keyword>
<dbReference type="CDD" id="cd00085">
    <property type="entry name" value="HNHc"/>
    <property type="match status" value="1"/>
</dbReference>
<dbReference type="InterPro" id="IPR003870">
    <property type="entry name" value="DUF222"/>
</dbReference>
<protein>
    <submittedName>
        <fullName evidence="3">HNH endonuclease signature motif containing protein</fullName>
    </submittedName>
</protein>
<feature type="compositionally biased region" description="Basic and acidic residues" evidence="1">
    <location>
        <begin position="501"/>
        <end position="510"/>
    </location>
</feature>
<evidence type="ECO:0000313" key="3">
    <source>
        <dbReference type="EMBL" id="GAA3035609.1"/>
    </source>
</evidence>
<evidence type="ECO:0000313" key="4">
    <source>
        <dbReference type="Proteomes" id="UP001501035"/>
    </source>
</evidence>
<evidence type="ECO:0000259" key="2">
    <source>
        <dbReference type="Pfam" id="PF02720"/>
    </source>
</evidence>
<accession>A0ABP6LDD2</accession>
<comment type="caution">
    <text evidence="3">The sequence shown here is derived from an EMBL/GenBank/DDBJ whole genome shotgun (WGS) entry which is preliminary data.</text>
</comment>
<dbReference type="GO" id="GO:0004519">
    <property type="term" value="F:endonuclease activity"/>
    <property type="evidence" value="ECO:0007669"/>
    <property type="project" value="UniProtKB-KW"/>
</dbReference>
<dbReference type="Proteomes" id="UP001501035">
    <property type="component" value="Unassembled WGS sequence"/>
</dbReference>
<dbReference type="Pfam" id="PF02720">
    <property type="entry name" value="DUF222"/>
    <property type="match status" value="1"/>
</dbReference>
<keyword evidence="4" id="KW-1185">Reference proteome</keyword>
<reference evidence="4" key="1">
    <citation type="journal article" date="2019" name="Int. J. Syst. Evol. Microbiol.">
        <title>The Global Catalogue of Microorganisms (GCM) 10K type strain sequencing project: providing services to taxonomists for standard genome sequencing and annotation.</title>
        <authorList>
            <consortium name="The Broad Institute Genomics Platform"/>
            <consortium name="The Broad Institute Genome Sequencing Center for Infectious Disease"/>
            <person name="Wu L."/>
            <person name="Ma J."/>
        </authorList>
    </citation>
    <scope>NUCLEOTIDE SEQUENCE [LARGE SCALE GENOMIC DNA]</scope>
    <source>
        <strain evidence="4">JCM 14234</strain>
    </source>
</reference>
<keyword evidence="3" id="KW-0378">Hydrolase</keyword>
<keyword evidence="3" id="KW-0540">Nuclease</keyword>
<evidence type="ECO:0000256" key="1">
    <source>
        <dbReference type="SAM" id="MobiDB-lite"/>
    </source>
</evidence>
<feature type="region of interest" description="Disordered" evidence="1">
    <location>
        <begin position="455"/>
        <end position="520"/>
    </location>
</feature>
<name>A0ABP6LDD2_9ACTN</name>